<evidence type="ECO:0000256" key="1">
    <source>
        <dbReference type="SAM" id="MobiDB-lite"/>
    </source>
</evidence>
<organism evidence="2 3">
    <name type="scientific">Nannochloropsis salina CCMP1776</name>
    <dbReference type="NCBI Taxonomy" id="1027361"/>
    <lineage>
        <taxon>Eukaryota</taxon>
        <taxon>Sar</taxon>
        <taxon>Stramenopiles</taxon>
        <taxon>Ochrophyta</taxon>
        <taxon>Eustigmatophyceae</taxon>
        <taxon>Eustigmatales</taxon>
        <taxon>Monodopsidaceae</taxon>
        <taxon>Microchloropsis</taxon>
        <taxon>Microchloropsis salina</taxon>
    </lineage>
</organism>
<sequence length="395" mass="41509">MRFYSPSGHSAHHACNLLNAFLVALFYRNQRLCSCPAHLLVNRWSVEKGLSAIASAVFMSVTAATWPESGMTSSHVNSCSTSSVNSSSSGSSGGHTTSSAGAGSDAYEKPPLLGPGSSHATACSSLSSLSTTNLAPPPETSSPPSSLPSPQLRSGVPSLMSHGHRGLSPPHRGNIHHASLPSAPQGYHDARAHMPAASSCTSPSSSTSTNTSSPGSSAMAGRPAPPPGRVAPLSAGPSTAVPFPPPPGAEVMEDIYVVADSANLFSGAQMVDGKRNMDIKVNLAKTLPLIDDARPIKHRIVVASFPERSNRMWRYFEQRRYQIYVKSEETDVDDELAAQICAILTHVPEGKNTRVLVFVTGDGNAHKGQHSFPQLAILALQRGYVDFLHFLGGGG</sequence>
<protein>
    <submittedName>
        <fullName evidence="2">Uncharacterized protein</fullName>
    </submittedName>
</protein>
<reference evidence="2 3" key="1">
    <citation type="submission" date="2019-01" db="EMBL/GenBank/DDBJ databases">
        <title>Nuclear Genome Assembly of the Microalgal Biofuel strain Nannochloropsis salina CCMP1776.</title>
        <authorList>
            <person name="Hovde B."/>
        </authorList>
    </citation>
    <scope>NUCLEOTIDE SEQUENCE [LARGE SCALE GENOMIC DNA]</scope>
    <source>
        <strain evidence="2 3">CCMP1776</strain>
    </source>
</reference>
<proteinExistence type="predicted"/>
<dbReference type="AlphaFoldDB" id="A0A4D9D1P7"/>
<name>A0A4D9D1P7_9STRA</name>
<comment type="caution">
    <text evidence="2">The sequence shown here is derived from an EMBL/GenBank/DDBJ whole genome shotgun (WGS) entry which is preliminary data.</text>
</comment>
<feature type="compositionally biased region" description="Low complexity" evidence="1">
    <location>
        <begin position="117"/>
        <end position="134"/>
    </location>
</feature>
<gene>
    <name evidence="2" type="ORF">NSK_006141</name>
</gene>
<feature type="region of interest" description="Disordered" evidence="1">
    <location>
        <begin position="75"/>
        <end position="242"/>
    </location>
</feature>
<feature type="compositionally biased region" description="Low complexity" evidence="1">
    <location>
        <begin position="75"/>
        <end position="104"/>
    </location>
</feature>
<evidence type="ECO:0000313" key="3">
    <source>
        <dbReference type="Proteomes" id="UP000355283"/>
    </source>
</evidence>
<keyword evidence="3" id="KW-1185">Reference proteome</keyword>
<dbReference type="OrthoDB" id="10407106at2759"/>
<evidence type="ECO:0000313" key="2">
    <source>
        <dbReference type="EMBL" id="TFJ82539.1"/>
    </source>
</evidence>
<accession>A0A4D9D1P7</accession>
<feature type="compositionally biased region" description="Low complexity" evidence="1">
    <location>
        <begin position="195"/>
        <end position="222"/>
    </location>
</feature>
<dbReference type="EMBL" id="SDOX01000098">
    <property type="protein sequence ID" value="TFJ82539.1"/>
    <property type="molecule type" value="Genomic_DNA"/>
</dbReference>
<dbReference type="Proteomes" id="UP000355283">
    <property type="component" value="Unassembled WGS sequence"/>
</dbReference>
<feature type="compositionally biased region" description="Pro residues" evidence="1">
    <location>
        <begin position="135"/>
        <end position="147"/>
    </location>
</feature>